<accession>A0AAV4U6Q9</accession>
<evidence type="ECO:0000313" key="2">
    <source>
        <dbReference type="Proteomes" id="UP001054837"/>
    </source>
</evidence>
<keyword evidence="2" id="KW-1185">Reference proteome</keyword>
<gene>
    <name evidence="1" type="ORF">CDAR_4041</name>
</gene>
<proteinExistence type="predicted"/>
<organism evidence="1 2">
    <name type="scientific">Caerostris darwini</name>
    <dbReference type="NCBI Taxonomy" id="1538125"/>
    <lineage>
        <taxon>Eukaryota</taxon>
        <taxon>Metazoa</taxon>
        <taxon>Ecdysozoa</taxon>
        <taxon>Arthropoda</taxon>
        <taxon>Chelicerata</taxon>
        <taxon>Arachnida</taxon>
        <taxon>Araneae</taxon>
        <taxon>Araneomorphae</taxon>
        <taxon>Entelegynae</taxon>
        <taxon>Araneoidea</taxon>
        <taxon>Araneidae</taxon>
        <taxon>Caerostris</taxon>
    </lineage>
</organism>
<comment type="caution">
    <text evidence="1">The sequence shown here is derived from an EMBL/GenBank/DDBJ whole genome shotgun (WGS) entry which is preliminary data.</text>
</comment>
<reference evidence="1 2" key="1">
    <citation type="submission" date="2021-06" db="EMBL/GenBank/DDBJ databases">
        <title>Caerostris darwini draft genome.</title>
        <authorList>
            <person name="Kono N."/>
            <person name="Arakawa K."/>
        </authorList>
    </citation>
    <scope>NUCLEOTIDE SEQUENCE [LARGE SCALE GENOMIC DNA]</scope>
</reference>
<name>A0AAV4U6Q9_9ARAC</name>
<dbReference type="Proteomes" id="UP001054837">
    <property type="component" value="Unassembled WGS sequence"/>
</dbReference>
<evidence type="ECO:0000313" key="1">
    <source>
        <dbReference type="EMBL" id="GIY53432.1"/>
    </source>
</evidence>
<dbReference type="EMBL" id="BPLQ01010779">
    <property type="protein sequence ID" value="GIY53432.1"/>
    <property type="molecule type" value="Genomic_DNA"/>
</dbReference>
<sequence>MDPAAVLTEADVCRKITAATQLLTERRKLHDLATQAITKQQILMDAGLVTAKTIKTSAATIKKAAEAVSDAENQTISQWITYSERWRNIAPNLKAIFHPNRMFALRRGTVLLRTILKYPVPGAAAEAMITESPMTTVPLFNSEADHRLNITTAQTQLKDKEIELMHQIIKLKQNIFYRRRFY</sequence>
<dbReference type="AlphaFoldDB" id="A0AAV4U6Q9"/>
<protein>
    <submittedName>
        <fullName evidence="1">Uncharacterized protein</fullName>
    </submittedName>
</protein>